<dbReference type="Proteomes" id="UP000186817">
    <property type="component" value="Unassembled WGS sequence"/>
</dbReference>
<proteinExistence type="predicted"/>
<dbReference type="EMBL" id="LSRX01002524">
    <property type="protein sequence ID" value="OLP75393.1"/>
    <property type="molecule type" value="Genomic_DNA"/>
</dbReference>
<reference evidence="2 3" key="1">
    <citation type="submission" date="2016-02" db="EMBL/GenBank/DDBJ databases">
        <title>Genome analysis of coral dinoflagellate symbionts highlights evolutionary adaptations to a symbiotic lifestyle.</title>
        <authorList>
            <person name="Aranda M."/>
            <person name="Li Y."/>
            <person name="Liew Y.J."/>
            <person name="Baumgarten S."/>
            <person name="Simakov O."/>
            <person name="Wilson M."/>
            <person name="Piel J."/>
            <person name="Ashoor H."/>
            <person name="Bougouffa S."/>
            <person name="Bajic V.B."/>
            <person name="Ryu T."/>
            <person name="Ravasi T."/>
            <person name="Bayer T."/>
            <person name="Micklem G."/>
            <person name="Kim H."/>
            <person name="Bhak J."/>
            <person name="Lajeunesse T.C."/>
            <person name="Voolstra C.R."/>
        </authorList>
    </citation>
    <scope>NUCLEOTIDE SEQUENCE [LARGE SCALE GENOMIC DNA]</scope>
    <source>
        <strain evidence="2 3">CCMP2467</strain>
    </source>
</reference>
<accession>A0A1Q9BXG4</accession>
<dbReference type="GO" id="GO:0008017">
    <property type="term" value="F:microtubule binding"/>
    <property type="evidence" value="ECO:0007669"/>
    <property type="project" value="InterPro"/>
</dbReference>
<dbReference type="InterPro" id="IPR036872">
    <property type="entry name" value="CH_dom_sf"/>
</dbReference>
<gene>
    <name evidence="2" type="primary">mapre1</name>
    <name evidence="2" type="ORF">AK812_SmicGene44817</name>
</gene>
<dbReference type="Gene3D" id="1.10.418.10">
    <property type="entry name" value="Calponin-like domain"/>
    <property type="match status" value="1"/>
</dbReference>
<dbReference type="SUPFAM" id="SSF47576">
    <property type="entry name" value="Calponin-homology domain, CH-domain"/>
    <property type="match status" value="1"/>
</dbReference>
<dbReference type="AlphaFoldDB" id="A0A1Q9BXG4"/>
<comment type="caution">
    <text evidence="2">The sequence shown here is derived from an EMBL/GenBank/DDBJ whole genome shotgun (WGS) entry which is preliminary data.</text>
</comment>
<organism evidence="2 3">
    <name type="scientific">Symbiodinium microadriaticum</name>
    <name type="common">Dinoflagellate</name>
    <name type="synonym">Zooxanthella microadriatica</name>
    <dbReference type="NCBI Taxonomy" id="2951"/>
    <lineage>
        <taxon>Eukaryota</taxon>
        <taxon>Sar</taxon>
        <taxon>Alveolata</taxon>
        <taxon>Dinophyceae</taxon>
        <taxon>Suessiales</taxon>
        <taxon>Symbiodiniaceae</taxon>
        <taxon>Symbiodinium</taxon>
    </lineage>
</organism>
<dbReference type="InterPro" id="IPR027328">
    <property type="entry name" value="MAPRE"/>
</dbReference>
<protein>
    <submittedName>
        <fullName evidence="2">Microtubule-associated protein RP/EB family member 1</fullName>
    </submittedName>
</protein>
<dbReference type="OrthoDB" id="2119228at2759"/>
<evidence type="ECO:0000256" key="1">
    <source>
        <dbReference type="SAM" id="MobiDB-lite"/>
    </source>
</evidence>
<evidence type="ECO:0000313" key="3">
    <source>
        <dbReference type="Proteomes" id="UP000186817"/>
    </source>
</evidence>
<name>A0A1Q9BXG4_SYMMI</name>
<sequence>MRVTDGLGDTNKELKWLDSTRQFDYYKARREWIQKYQVRKWSHVPPQGIPRGSAMPESRDFNPTHRRQGRKVDKVGCLRLDIERNIPVDQLIRAKYQDNLEFLQWVKCFWEREGGLGRLDYDPVAAREGKTLPPWDNLPERFSRCIRNVGQG</sequence>
<keyword evidence="3" id="KW-1185">Reference proteome</keyword>
<feature type="region of interest" description="Disordered" evidence="1">
    <location>
        <begin position="47"/>
        <end position="69"/>
    </location>
</feature>
<dbReference type="PANTHER" id="PTHR10623">
    <property type="entry name" value="MICROTUBULE-ASSOCIATED PROTEIN RP/EB FAMILY MEMBER"/>
    <property type="match status" value="1"/>
</dbReference>
<evidence type="ECO:0000313" key="2">
    <source>
        <dbReference type="EMBL" id="OLP75393.1"/>
    </source>
</evidence>